<dbReference type="PANTHER" id="PTHR35936">
    <property type="entry name" value="MEMBRANE-BOUND LYTIC MUREIN TRANSGLYCOSYLASE F"/>
    <property type="match status" value="1"/>
</dbReference>
<dbReference type="InterPro" id="IPR001638">
    <property type="entry name" value="Solute-binding_3/MltF_N"/>
</dbReference>
<dbReference type="Proteomes" id="UP000283087">
    <property type="component" value="Unassembled WGS sequence"/>
</dbReference>
<dbReference type="EMBL" id="RQXW01000009">
    <property type="protein sequence ID" value="RTE65560.1"/>
    <property type="molecule type" value="Genomic_DNA"/>
</dbReference>
<keyword evidence="5" id="KW-1185">Reference proteome</keyword>
<organism evidence="4 5">
    <name type="scientific">Amphritea opalescens</name>
    <dbReference type="NCBI Taxonomy" id="2490544"/>
    <lineage>
        <taxon>Bacteria</taxon>
        <taxon>Pseudomonadati</taxon>
        <taxon>Pseudomonadota</taxon>
        <taxon>Gammaproteobacteria</taxon>
        <taxon>Oceanospirillales</taxon>
        <taxon>Oceanospirillaceae</taxon>
        <taxon>Amphritea</taxon>
    </lineage>
</organism>
<protein>
    <recommendedName>
        <fullName evidence="3">Solute-binding protein family 3/N-terminal domain-containing protein</fullName>
    </recommendedName>
</protein>
<accession>A0A430KQ16</accession>
<evidence type="ECO:0000256" key="2">
    <source>
        <dbReference type="ARBA" id="ARBA00022729"/>
    </source>
</evidence>
<dbReference type="SUPFAM" id="SSF53850">
    <property type="entry name" value="Periplasmic binding protein-like II"/>
    <property type="match status" value="1"/>
</dbReference>
<dbReference type="OrthoDB" id="9768183at2"/>
<evidence type="ECO:0000313" key="5">
    <source>
        <dbReference type="Proteomes" id="UP000283087"/>
    </source>
</evidence>
<sequence length="241" mass="28179">MLTLLTPLASYAACQTTFSVAWLEWKPYQMQKGNRVTGIDIELLKAIMDNAGCAYQLQNIPWERTKRYIRSGEIDLAIGASKNQERTRWAYFSEPYRSETMAIFVRKDEYPIWNAAQNFDQLAQLKPRIAVIHGAFYGEAWNHIKDTLFVHQLSQYEQLFKMLHIQRTNIVLNDLYNGEELIKEFGLEEEITTLDWHASLDDIHFMFSQKTVPQADIDLINQSIRQLRESGRIEAIINTYH</sequence>
<dbReference type="RefSeq" id="WP_126158813.1">
    <property type="nucleotide sequence ID" value="NZ_RQXW01000009.1"/>
</dbReference>
<comment type="caution">
    <text evidence="4">The sequence shown here is derived from an EMBL/GenBank/DDBJ whole genome shotgun (WGS) entry which is preliminary data.</text>
</comment>
<reference evidence="4 5" key="1">
    <citation type="submission" date="2018-11" db="EMBL/GenBank/DDBJ databases">
        <title>The draft genome sequence of Amphritea opalescens ANRC-JH13T.</title>
        <authorList>
            <person name="Fang Z."/>
            <person name="Zhang Y."/>
            <person name="Han X."/>
        </authorList>
    </citation>
    <scope>NUCLEOTIDE SEQUENCE [LARGE SCALE GENOMIC DNA]</scope>
    <source>
        <strain evidence="4 5">ANRC-JH13</strain>
    </source>
</reference>
<proteinExistence type="inferred from homology"/>
<dbReference type="Pfam" id="PF00497">
    <property type="entry name" value="SBP_bac_3"/>
    <property type="match status" value="1"/>
</dbReference>
<keyword evidence="2" id="KW-0732">Signal</keyword>
<feature type="domain" description="Solute-binding protein family 3/N-terminal" evidence="3">
    <location>
        <begin position="17"/>
        <end position="240"/>
    </location>
</feature>
<dbReference type="SMART" id="SM00062">
    <property type="entry name" value="PBPb"/>
    <property type="match status" value="1"/>
</dbReference>
<name>A0A430KQ16_9GAMM</name>
<evidence type="ECO:0000256" key="1">
    <source>
        <dbReference type="ARBA" id="ARBA00010333"/>
    </source>
</evidence>
<evidence type="ECO:0000313" key="4">
    <source>
        <dbReference type="EMBL" id="RTE65560.1"/>
    </source>
</evidence>
<dbReference type="AlphaFoldDB" id="A0A430KQ16"/>
<evidence type="ECO:0000259" key="3">
    <source>
        <dbReference type="SMART" id="SM00062"/>
    </source>
</evidence>
<dbReference type="Gene3D" id="3.40.190.10">
    <property type="entry name" value="Periplasmic binding protein-like II"/>
    <property type="match status" value="2"/>
</dbReference>
<gene>
    <name evidence="4" type="ORF">EH243_11505</name>
</gene>
<comment type="similarity">
    <text evidence="1">Belongs to the bacterial solute-binding protein 3 family.</text>
</comment>
<dbReference type="PANTHER" id="PTHR35936:SF25">
    <property type="entry name" value="ABC TRANSPORTER SUBSTRATE-BINDING PROTEIN"/>
    <property type="match status" value="1"/>
</dbReference>